<proteinExistence type="predicted"/>
<comment type="caution">
    <text evidence="1">The sequence shown here is derived from an EMBL/GenBank/DDBJ whole genome shotgun (WGS) entry which is preliminary data.</text>
</comment>
<evidence type="ECO:0000313" key="2">
    <source>
        <dbReference type="Proteomes" id="UP000016605"/>
    </source>
</evidence>
<protein>
    <submittedName>
        <fullName evidence="1">Uncharacterized protein</fullName>
    </submittedName>
</protein>
<dbReference type="Proteomes" id="UP000016605">
    <property type="component" value="Unassembled WGS sequence"/>
</dbReference>
<dbReference type="EMBL" id="AWVQ01000342">
    <property type="protein sequence ID" value="ERK71031.1"/>
    <property type="molecule type" value="Genomic_DNA"/>
</dbReference>
<sequence length="43" mass="4942">MQRWFLTPEYIEELSVTVEGERFNGGIDGVGKILDYRIPLLGE</sequence>
<dbReference type="AlphaFoldDB" id="U2RQD6"/>
<accession>U2RQD6</accession>
<name>U2RQD6_LEIAQ</name>
<dbReference type="HOGENOM" id="CLU_3235472_0_0_11"/>
<organism evidence="1 2">
    <name type="scientific">Leifsonia aquatica ATCC 14665</name>
    <dbReference type="NCBI Taxonomy" id="1358026"/>
    <lineage>
        <taxon>Bacteria</taxon>
        <taxon>Bacillati</taxon>
        <taxon>Actinomycetota</taxon>
        <taxon>Actinomycetes</taxon>
        <taxon>Micrococcales</taxon>
        <taxon>Microbacteriaceae</taxon>
        <taxon>Leifsonia</taxon>
    </lineage>
</organism>
<reference evidence="1 2" key="1">
    <citation type="submission" date="2013-08" db="EMBL/GenBank/DDBJ databases">
        <authorList>
            <person name="Weinstock G."/>
            <person name="Sodergren E."/>
            <person name="Wylie T."/>
            <person name="Fulton L."/>
            <person name="Fulton R."/>
            <person name="Fronick C."/>
            <person name="O'Laughlin M."/>
            <person name="Godfrey J."/>
            <person name="Miner T."/>
            <person name="Herter B."/>
            <person name="Appelbaum E."/>
            <person name="Cordes M."/>
            <person name="Lek S."/>
            <person name="Wollam A."/>
            <person name="Pepin K.H."/>
            <person name="Palsikar V.B."/>
            <person name="Mitreva M."/>
            <person name="Wilson R.K."/>
        </authorList>
    </citation>
    <scope>NUCLEOTIDE SEQUENCE [LARGE SCALE GENOMIC DNA]</scope>
    <source>
        <strain evidence="1 2">ATCC 14665</strain>
    </source>
</reference>
<gene>
    <name evidence="1" type="ORF">N136_02625</name>
</gene>
<evidence type="ECO:0000313" key="1">
    <source>
        <dbReference type="EMBL" id="ERK71031.1"/>
    </source>
</evidence>